<sequence>MSEKRSVLIISQYFYPEQFRINDLALEMKNRGYEVTVLTGLPNYPKGEYFKGYSKDKNCDEIWNGIPIYRCNLEARKTGSINLIKNYISFVYEANKKLKDLEHLHFDYIYVFEVSPITVALPAIKLKKKRNIPVIINIQDLWPENIVAVTGMDYPFVVKPIEQMVKYIYKNCDLILTASKSFVPNIQKYLKKDKEKVIFWPQYSIVSKEEKTKNLFNEDDFNIVFTGNIGKAQGLDLVIEAAKQLKETPIRWQLVGDGREEDALKKAVHDNGLDDIVIFHGRKPESEIPQYLANADAALLILKPDPVFEMTLPAKLQTYMACGVPIIGCVSGEGKRTIDESHAGVVSQEISVDGLVKACHEMLNKTKKEYDLLKHNSLQYGFNNFNKEKLLNELFEKMRGK</sequence>
<dbReference type="AlphaFoldDB" id="A0A1H2TUS1"/>
<dbReference type="InterPro" id="IPR050194">
    <property type="entry name" value="Glycosyltransferase_grp1"/>
</dbReference>
<accession>A0A1H2TUS1</accession>
<evidence type="ECO:0000313" key="3">
    <source>
        <dbReference type="EMBL" id="SDW47099.1"/>
    </source>
</evidence>
<organism evidence="3 4">
    <name type="scientific">Kandleria vitulina</name>
    <dbReference type="NCBI Taxonomy" id="1630"/>
    <lineage>
        <taxon>Bacteria</taxon>
        <taxon>Bacillati</taxon>
        <taxon>Bacillota</taxon>
        <taxon>Erysipelotrichia</taxon>
        <taxon>Erysipelotrichales</taxon>
        <taxon>Coprobacillaceae</taxon>
        <taxon>Kandleria</taxon>
    </lineage>
</organism>
<keyword evidence="3" id="KW-0808">Transferase</keyword>
<dbReference type="PANTHER" id="PTHR45947:SF3">
    <property type="entry name" value="SULFOQUINOVOSYL TRANSFERASE SQD2"/>
    <property type="match status" value="1"/>
</dbReference>
<dbReference type="Proteomes" id="UP000182429">
    <property type="component" value="Unassembled WGS sequence"/>
</dbReference>
<dbReference type="PANTHER" id="PTHR45947">
    <property type="entry name" value="SULFOQUINOVOSYL TRANSFERASE SQD2"/>
    <property type="match status" value="1"/>
</dbReference>
<dbReference type="CDD" id="cd03794">
    <property type="entry name" value="GT4_WbuB-like"/>
    <property type="match status" value="1"/>
</dbReference>
<feature type="domain" description="Glycosyl transferase family 1" evidence="1">
    <location>
        <begin position="208"/>
        <end position="369"/>
    </location>
</feature>
<dbReference type="EMBL" id="FNNF01000016">
    <property type="protein sequence ID" value="SDW47099.1"/>
    <property type="molecule type" value="Genomic_DNA"/>
</dbReference>
<name>A0A1H2TUS1_9FIRM</name>
<evidence type="ECO:0000313" key="4">
    <source>
        <dbReference type="Proteomes" id="UP000182429"/>
    </source>
</evidence>
<dbReference type="GO" id="GO:0016758">
    <property type="term" value="F:hexosyltransferase activity"/>
    <property type="evidence" value="ECO:0007669"/>
    <property type="project" value="TreeGrafter"/>
</dbReference>
<dbReference type="OrthoDB" id="9811902at2"/>
<reference evidence="3 4" key="1">
    <citation type="submission" date="2016-10" db="EMBL/GenBank/DDBJ databases">
        <authorList>
            <person name="de Groot N.N."/>
        </authorList>
    </citation>
    <scope>NUCLEOTIDE SEQUENCE [LARGE SCALE GENOMIC DNA]</scope>
    <source>
        <strain evidence="3 4">S3b</strain>
    </source>
</reference>
<dbReference type="Gene3D" id="3.40.50.2000">
    <property type="entry name" value="Glycogen Phosphorylase B"/>
    <property type="match status" value="2"/>
</dbReference>
<evidence type="ECO:0000259" key="1">
    <source>
        <dbReference type="Pfam" id="PF00534"/>
    </source>
</evidence>
<dbReference type="RefSeq" id="WP_074686367.1">
    <property type="nucleotide sequence ID" value="NZ_FNNF01000016.1"/>
</dbReference>
<gene>
    <name evidence="3" type="ORF">SAMN04487759_1164</name>
</gene>
<dbReference type="InterPro" id="IPR001296">
    <property type="entry name" value="Glyco_trans_1"/>
</dbReference>
<protein>
    <submittedName>
        <fullName evidence="3">Glycosyltransferase involved in cell wall bisynthesis</fullName>
    </submittedName>
</protein>
<dbReference type="InterPro" id="IPR028098">
    <property type="entry name" value="Glyco_trans_4-like_N"/>
</dbReference>
<dbReference type="SUPFAM" id="SSF53756">
    <property type="entry name" value="UDP-Glycosyltransferase/glycogen phosphorylase"/>
    <property type="match status" value="1"/>
</dbReference>
<evidence type="ECO:0000259" key="2">
    <source>
        <dbReference type="Pfam" id="PF13439"/>
    </source>
</evidence>
<dbReference type="Pfam" id="PF13439">
    <property type="entry name" value="Glyco_transf_4"/>
    <property type="match status" value="1"/>
</dbReference>
<proteinExistence type="predicted"/>
<feature type="domain" description="Glycosyltransferase subfamily 4-like N-terminal" evidence="2">
    <location>
        <begin position="21"/>
        <end position="201"/>
    </location>
</feature>
<dbReference type="Pfam" id="PF00534">
    <property type="entry name" value="Glycos_transf_1"/>
    <property type="match status" value="1"/>
</dbReference>